<sequence>MHGFPLHQLLVMCTYSGVETRSETVWS</sequence>
<dbReference type="EMBL" id="HACA01026127">
    <property type="protein sequence ID" value="CDW43488.1"/>
    <property type="molecule type" value="Transcribed_RNA"/>
</dbReference>
<dbReference type="AlphaFoldDB" id="A0A0K2UZ06"/>
<protein>
    <submittedName>
        <fullName evidence="1">Uncharacterized protein</fullName>
    </submittedName>
</protein>
<name>A0A0K2UZ06_LEPSM</name>
<evidence type="ECO:0000313" key="1">
    <source>
        <dbReference type="EMBL" id="CDW43488.1"/>
    </source>
</evidence>
<accession>A0A0K2UZ06</accession>
<reference evidence="1" key="1">
    <citation type="submission" date="2014-05" db="EMBL/GenBank/DDBJ databases">
        <authorList>
            <person name="Chronopoulou M."/>
        </authorList>
    </citation>
    <scope>NUCLEOTIDE SEQUENCE</scope>
    <source>
        <tissue evidence="1">Whole organism</tissue>
    </source>
</reference>
<organism evidence="1">
    <name type="scientific">Lepeophtheirus salmonis</name>
    <name type="common">Salmon louse</name>
    <name type="synonym">Caligus salmonis</name>
    <dbReference type="NCBI Taxonomy" id="72036"/>
    <lineage>
        <taxon>Eukaryota</taxon>
        <taxon>Metazoa</taxon>
        <taxon>Ecdysozoa</taxon>
        <taxon>Arthropoda</taxon>
        <taxon>Crustacea</taxon>
        <taxon>Multicrustacea</taxon>
        <taxon>Hexanauplia</taxon>
        <taxon>Copepoda</taxon>
        <taxon>Siphonostomatoida</taxon>
        <taxon>Caligidae</taxon>
        <taxon>Lepeophtheirus</taxon>
    </lineage>
</organism>
<proteinExistence type="predicted"/>